<protein>
    <submittedName>
        <fullName evidence="2">Site-specific integrase</fullName>
    </submittedName>
</protein>
<dbReference type="InterPro" id="IPR011010">
    <property type="entry name" value="DNA_brk_join_enz"/>
</dbReference>
<sequence length="715" mass="80371">MEDMKRFSPLLTLASIQKQLQGLQAFDERTAVRQVFDEEALGFISYLGALKVSQLSSFIDEMWDFNADFPNVAFSAKGRPQQLHFSKFTHLPLCACWELKAVFILRLMAPGLAQVGRVSGGSTERPMKPRTLIGIFTDGLRFFDKLFELISADLGAEHVALHHSSISHIPSRYYEQAAREYDYAYEPVMNQFFNLVRSPEYADAIFDAPLPNVALVKLPWKKVGKGMSGKPSRNTSVEKVLENNTFERASLISSLAIVDFLDTLGEPVIDRASLERRNAKGYRLSAGQSLSRDKFDVYIYKRLMNKGYTKQEVVAAIGYTNPMVESLFDYEGTTTLRKLAAKGLSFDDDFRDYLNFISYCTQYIVAQYTGMRPSELAEVDVNRPPKETSKDLWTIQSQVMKHQENSVMLFDDLWVAIPIVRDAMRVGALISKYKNNPYLFSGAFTTEPGKVAKPALTILPMMTKFFGRITPEGQKAGHFYPYMLRHTLAYHLYRADLGLPFISHQLKHFGEITGSPDPTKGFSKTTLAYGEIGDMLAKGGAKKGQPTQLRHQAELESVKSLYDPDANYAGVNAEAHKANLQNLFQGYMAAGYSREDIFEVMASQKIAIVSVGRGYCYGNGGSELDDQLPCIGGLRCNPNRCKNSVVSASNAPRWRDVYHQNKMNLEKPEFAHNRAQMLEAMEEAKGVLEHLGEVVEVDLDLPQDFVLESEEEVEV</sequence>
<name>A0A8B6URP5_9PSED</name>
<dbReference type="GO" id="GO:0015074">
    <property type="term" value="P:DNA integration"/>
    <property type="evidence" value="ECO:0007669"/>
    <property type="project" value="InterPro"/>
</dbReference>
<organism evidence="2 3">
    <name type="scientific">Pseudomonas corrugata</name>
    <dbReference type="NCBI Taxonomy" id="47879"/>
    <lineage>
        <taxon>Bacteria</taxon>
        <taxon>Pseudomonadati</taxon>
        <taxon>Pseudomonadota</taxon>
        <taxon>Gammaproteobacteria</taxon>
        <taxon>Pseudomonadales</taxon>
        <taxon>Pseudomonadaceae</taxon>
        <taxon>Pseudomonas</taxon>
    </lineage>
</organism>
<reference evidence="2" key="2">
    <citation type="submission" date="2021-03" db="EMBL/GenBank/DDBJ databases">
        <authorList>
            <person name="Valentovich L.N."/>
            <person name="Akhremchuk A.E."/>
            <person name="Miamin V.E."/>
        </authorList>
    </citation>
    <scope>NUCLEOTIDE SEQUENCE</scope>
    <source>
        <strain evidence="2">3prime</strain>
    </source>
</reference>
<dbReference type="InterPro" id="IPR013762">
    <property type="entry name" value="Integrase-like_cat_sf"/>
</dbReference>
<accession>A0A8B6URP5</accession>
<dbReference type="EMBL" id="CP072011">
    <property type="protein sequence ID" value="QTH14572.1"/>
    <property type="molecule type" value="Genomic_DNA"/>
</dbReference>
<gene>
    <name evidence="2" type="ORF">C4C32_01285</name>
</gene>
<evidence type="ECO:0000256" key="1">
    <source>
        <dbReference type="ARBA" id="ARBA00023172"/>
    </source>
</evidence>
<dbReference type="AlphaFoldDB" id="A0A8B6URP5"/>
<dbReference type="Gene3D" id="1.10.443.10">
    <property type="entry name" value="Intergrase catalytic core"/>
    <property type="match status" value="1"/>
</dbReference>
<dbReference type="SUPFAM" id="SSF56349">
    <property type="entry name" value="DNA breaking-rejoining enzymes"/>
    <property type="match status" value="1"/>
</dbReference>
<evidence type="ECO:0000313" key="2">
    <source>
        <dbReference type="EMBL" id="QTH14572.1"/>
    </source>
</evidence>
<dbReference type="GO" id="GO:0003677">
    <property type="term" value="F:DNA binding"/>
    <property type="evidence" value="ECO:0007669"/>
    <property type="project" value="InterPro"/>
</dbReference>
<dbReference type="CDD" id="cd00397">
    <property type="entry name" value="DNA_BRE_C"/>
    <property type="match status" value="1"/>
</dbReference>
<dbReference type="GO" id="GO:0006310">
    <property type="term" value="P:DNA recombination"/>
    <property type="evidence" value="ECO:0007669"/>
    <property type="project" value="UniProtKB-KW"/>
</dbReference>
<reference evidence="2" key="1">
    <citation type="book" date="2019" name="MICROBIAL BIOTECHNOLOGY" publisher="Unknown Publisher">
        <title>Optimization of recombineering for directed mutagenesis of bacteria Pseudomonas corrugata 3'.</title>
        <authorList>
            <person name="Buinitskaja S.V."/>
            <person name="Pilipenok N."/>
            <person name="Valentovich L.N."/>
        </authorList>
    </citation>
    <scope>NUCLEOTIDE SEQUENCE</scope>
    <source>
        <strain evidence="2">3prime</strain>
    </source>
</reference>
<proteinExistence type="predicted"/>
<dbReference type="Proteomes" id="UP000663914">
    <property type="component" value="Chromosome"/>
</dbReference>
<evidence type="ECO:0000313" key="3">
    <source>
        <dbReference type="Proteomes" id="UP000663914"/>
    </source>
</evidence>
<dbReference type="RefSeq" id="WP_208555154.1">
    <property type="nucleotide sequence ID" value="NZ_CP072011.1"/>
</dbReference>
<keyword evidence="1" id="KW-0233">DNA recombination</keyword>